<dbReference type="GO" id="GO:0000150">
    <property type="term" value="F:DNA strand exchange activity"/>
    <property type="evidence" value="ECO:0007669"/>
    <property type="project" value="InterPro"/>
</dbReference>
<feature type="domain" description="Resolvase/invertase-type recombinase catalytic" evidence="4">
    <location>
        <begin position="2"/>
        <end position="148"/>
    </location>
</feature>
<dbReference type="RefSeq" id="WP_012806051.1">
    <property type="nucleotide sequence ID" value="NC_013177.1"/>
</dbReference>
<evidence type="ECO:0000256" key="1">
    <source>
        <dbReference type="ARBA" id="ARBA00022908"/>
    </source>
</evidence>
<proteinExistence type="predicted"/>
<dbReference type="PANTHER" id="PTHR30461">
    <property type="entry name" value="DNA-INVERTASE FROM LAMBDOID PROPHAGE"/>
    <property type="match status" value="1"/>
</dbReference>
<dbReference type="InterPro" id="IPR036162">
    <property type="entry name" value="Resolvase-like_N_sf"/>
</dbReference>
<dbReference type="CDD" id="cd03768">
    <property type="entry name" value="SR_ResInv"/>
    <property type="match status" value="1"/>
</dbReference>
<accession>C8BNE7</accession>
<dbReference type="InterPro" id="IPR006119">
    <property type="entry name" value="Resolv_N"/>
</dbReference>
<organism evidence="5">
    <name type="scientific">Thermococcus sp. AMT11</name>
    <dbReference type="NCBI Taxonomy" id="563043"/>
    <lineage>
        <taxon>Archaea</taxon>
        <taxon>Methanobacteriati</taxon>
        <taxon>Methanobacteriota</taxon>
        <taxon>Thermococci</taxon>
        <taxon>Thermococcales</taxon>
        <taxon>Thermococcaceae</taxon>
        <taxon>Thermococcus</taxon>
    </lineage>
</organism>
<protein>
    <submittedName>
        <fullName evidence="5">Serine recombinase-resolvase</fullName>
    </submittedName>
</protein>
<dbReference type="AlphaFoldDB" id="C8BNE7"/>
<dbReference type="InterPro" id="IPR006118">
    <property type="entry name" value="Recombinase_CS"/>
</dbReference>
<dbReference type="EMBL" id="GQ254849">
    <property type="protein sequence ID" value="ACV03454.1"/>
    <property type="molecule type" value="Genomic_DNA"/>
</dbReference>
<name>C8BNE7_9EURY</name>
<dbReference type="InterPro" id="IPR050639">
    <property type="entry name" value="SSR_resolvase"/>
</dbReference>
<evidence type="ECO:0000256" key="2">
    <source>
        <dbReference type="ARBA" id="ARBA00023125"/>
    </source>
</evidence>
<dbReference type="SUPFAM" id="SSF53041">
    <property type="entry name" value="Resolvase-like"/>
    <property type="match status" value="1"/>
</dbReference>
<dbReference type="SMART" id="SM00857">
    <property type="entry name" value="Resolvase"/>
    <property type="match status" value="1"/>
</dbReference>
<dbReference type="PROSITE" id="PS51736">
    <property type="entry name" value="RECOMBINASES_3"/>
    <property type="match status" value="1"/>
</dbReference>
<sequence>MRAVAYVRVSTKEQDEGNQRKTIEEFARSRGIDIVGWFVDKGVSGSKRFQDREAAKALIQYINMNNVDAVLVFAIDRLGRNMEDTVSTIQELEERGVRVISVKEEFLQTMDPNIRKLILSILSWVAEFERQRIRERQLAAWEAGKPKGRPPRVSDEVILRYFRRYPGLPAKAIWKILVQDGHKISYRAFKYRVKKLKEEGRIVVVRKINGEEVRAR</sequence>
<dbReference type="PROSITE" id="PS00397">
    <property type="entry name" value="RECOMBINASES_1"/>
    <property type="match status" value="1"/>
</dbReference>
<geneLocation type="plasmid" evidence="5">
    <name>pAMT11</name>
</geneLocation>
<evidence type="ECO:0000313" key="5">
    <source>
        <dbReference type="EMBL" id="ACV03454.1"/>
    </source>
</evidence>
<dbReference type="GO" id="GO:0015074">
    <property type="term" value="P:DNA integration"/>
    <property type="evidence" value="ECO:0007669"/>
    <property type="project" value="UniProtKB-KW"/>
</dbReference>
<keyword evidence="5" id="KW-0614">Plasmid</keyword>
<dbReference type="GO" id="GO:0003677">
    <property type="term" value="F:DNA binding"/>
    <property type="evidence" value="ECO:0007669"/>
    <property type="project" value="UniProtKB-KW"/>
</dbReference>
<dbReference type="PANTHER" id="PTHR30461:SF2">
    <property type="entry name" value="SERINE RECOMBINASE PINE-RELATED"/>
    <property type="match status" value="1"/>
</dbReference>
<keyword evidence="1" id="KW-0229">DNA integration</keyword>
<evidence type="ECO:0000256" key="3">
    <source>
        <dbReference type="ARBA" id="ARBA00023172"/>
    </source>
</evidence>
<reference evidence="5" key="1">
    <citation type="journal article" date="2011" name="Res. Microbiol.">
        <title>pAMT11, a novel plasmid isolated from a Thermococcus sp. strain closely related to the virus-like integrated element TKV1 of the Thermococcus kodakaraensis genome.</title>
        <authorList>
            <person name="Gonnet M."/>
            <person name="Erauso G."/>
            <person name="Prieur D."/>
            <person name="Le Romancer M."/>
        </authorList>
    </citation>
    <scope>NUCLEOTIDE SEQUENCE</scope>
    <source>
        <strain evidence="5">AMT11</strain>
        <plasmid evidence="5">pAMT11</plasmid>
    </source>
</reference>
<keyword evidence="3" id="KW-0233">DNA recombination</keyword>
<evidence type="ECO:0000259" key="4">
    <source>
        <dbReference type="PROSITE" id="PS51736"/>
    </source>
</evidence>
<dbReference type="Gene3D" id="3.40.50.1390">
    <property type="entry name" value="Resolvase, N-terminal catalytic domain"/>
    <property type="match status" value="1"/>
</dbReference>
<keyword evidence="2" id="KW-0238">DNA-binding</keyword>
<dbReference type="Pfam" id="PF00239">
    <property type="entry name" value="Resolvase"/>
    <property type="match status" value="1"/>
</dbReference>